<dbReference type="GeneID" id="34784419"/>
<dbReference type="Proteomes" id="UP000056109">
    <property type="component" value="Chromosome I"/>
</dbReference>
<evidence type="ECO:0000313" key="2">
    <source>
        <dbReference type="EMBL" id="CEF42701.1"/>
    </source>
</evidence>
<dbReference type="Gene3D" id="3.40.50.1820">
    <property type="entry name" value="alpha/beta hydrolase"/>
    <property type="match status" value="1"/>
</dbReference>
<accession>A0A0U5FSD9</accession>
<keyword evidence="3" id="KW-1185">Reference proteome</keyword>
<sequence>MRQDIRKRVFEAHKAMSMPPSVERRLAAYPSPPRRKTASRRARGPQGEALLDTTVSEAVFRHLSGSLAPFEIVIVPGLDGSGPEHWQSQWQKLFSSYDIAVSRVRQEIWSKPHYKSWLMTLCAAVTHSKKPVLLVAHSLGCLLVAHAAQQGLLPSTVAGALLVAPADVENGPSEHLHRVAAFSPIPLSPLPFPALVVGSRNDPWLGVRRARTLARHWQASFVDAGRKGHIGNQCDLGYWIDGLLFLDRLTQTIVLRNAGQTRHPKKTLQ</sequence>
<organism evidence="2 3">
    <name type="scientific">Acetobacter senegalensis</name>
    <dbReference type="NCBI Taxonomy" id="446692"/>
    <lineage>
        <taxon>Bacteria</taxon>
        <taxon>Pseudomonadati</taxon>
        <taxon>Pseudomonadota</taxon>
        <taxon>Alphaproteobacteria</taxon>
        <taxon>Acetobacterales</taxon>
        <taxon>Acetobacteraceae</taxon>
        <taxon>Acetobacter</taxon>
    </lineage>
</organism>
<dbReference type="PATRIC" id="fig|446692.3.peg.3684"/>
<dbReference type="AlphaFoldDB" id="A0A0U5FSD9"/>
<evidence type="ECO:0000313" key="3">
    <source>
        <dbReference type="Proteomes" id="UP000056109"/>
    </source>
</evidence>
<dbReference type="RefSeq" id="WP_082666740.1">
    <property type="nucleotide sequence ID" value="NZ_LN606600.1"/>
</dbReference>
<dbReference type="InterPro" id="IPR029058">
    <property type="entry name" value="AB_hydrolase_fold"/>
</dbReference>
<name>A0A0U5FSD9_9PROT</name>
<reference evidence="3" key="1">
    <citation type="submission" date="2014-09" db="EMBL/GenBank/DDBJ databases">
        <authorList>
            <person name="Illeghems K.G."/>
        </authorList>
    </citation>
    <scope>NUCLEOTIDE SEQUENCE [LARGE SCALE GENOMIC DNA]</scope>
    <source>
        <strain evidence="3">108B</strain>
    </source>
</reference>
<protein>
    <recommendedName>
        <fullName evidence="4">Hydrolase</fullName>
    </recommendedName>
</protein>
<evidence type="ECO:0000256" key="1">
    <source>
        <dbReference type="SAM" id="MobiDB-lite"/>
    </source>
</evidence>
<dbReference type="GO" id="GO:0016787">
    <property type="term" value="F:hydrolase activity"/>
    <property type="evidence" value="ECO:0007669"/>
    <property type="project" value="InterPro"/>
</dbReference>
<dbReference type="KEGG" id="asz:ASN_3470"/>
<gene>
    <name evidence="2" type="ORF">ASN_3470</name>
</gene>
<evidence type="ECO:0008006" key="4">
    <source>
        <dbReference type="Google" id="ProtNLM"/>
    </source>
</evidence>
<proteinExistence type="predicted"/>
<dbReference type="EMBL" id="LN606600">
    <property type="protein sequence ID" value="CEF42701.1"/>
    <property type="molecule type" value="Genomic_DNA"/>
</dbReference>
<feature type="compositionally biased region" description="Basic residues" evidence="1">
    <location>
        <begin position="33"/>
        <end position="43"/>
    </location>
</feature>
<dbReference type="Pfam" id="PF06821">
    <property type="entry name" value="Ser_hydrolase"/>
    <property type="match status" value="1"/>
</dbReference>
<dbReference type="InterPro" id="IPR010662">
    <property type="entry name" value="RBBP9/YdeN"/>
</dbReference>
<dbReference type="SUPFAM" id="SSF53474">
    <property type="entry name" value="alpha/beta-Hydrolases"/>
    <property type="match status" value="1"/>
</dbReference>
<feature type="region of interest" description="Disordered" evidence="1">
    <location>
        <begin position="21"/>
        <end position="47"/>
    </location>
</feature>